<dbReference type="AlphaFoldDB" id="A0A248LHZ6"/>
<reference evidence="6" key="3">
    <citation type="submission" date="2017-06" db="EMBL/GenBank/DDBJ databases">
        <authorList>
            <person name="Kim H.J."/>
            <person name="Triplett B.A."/>
        </authorList>
    </citation>
    <scope>NUCLEOTIDE SEQUENCE</scope>
    <source>
        <strain evidence="6">HLGZ1</strain>
    </source>
</reference>
<dbReference type="GeneID" id="75110477"/>
<reference evidence="6" key="1">
    <citation type="journal article" date="2017" name="J. Antimicrob. Chemother.">
        <title>Emergence and genomic analysis of MDR Laribacter hongkongensis strain HLGZ1 from Guangzhou, China.</title>
        <authorList>
            <person name="Wu H.K."/>
            <person name="Chen J.H."/>
            <person name="Yang L."/>
            <person name="Li A.R."/>
            <person name="Su D.H."/>
            <person name="Lin Y.P."/>
            <person name="Chen D.Q."/>
        </authorList>
    </citation>
    <scope>NUCLEOTIDE SEQUENCE</scope>
    <source>
        <strain evidence="6">HLGZ1</strain>
    </source>
</reference>
<evidence type="ECO:0000313" key="7">
    <source>
        <dbReference type="EMBL" id="MCG9024315.1"/>
    </source>
</evidence>
<name>A0A248LHZ6_9NEIS</name>
<evidence type="ECO:0000256" key="4">
    <source>
        <dbReference type="ARBA" id="ARBA00023163"/>
    </source>
</evidence>
<dbReference type="PRINTS" id="PR00039">
    <property type="entry name" value="HTHLYSR"/>
</dbReference>
<dbReference type="GO" id="GO:0000976">
    <property type="term" value="F:transcription cis-regulatory region binding"/>
    <property type="evidence" value="ECO:0007669"/>
    <property type="project" value="TreeGrafter"/>
</dbReference>
<dbReference type="SUPFAM" id="SSF53850">
    <property type="entry name" value="Periplasmic binding protein-like II"/>
    <property type="match status" value="1"/>
</dbReference>
<dbReference type="InterPro" id="IPR036388">
    <property type="entry name" value="WH-like_DNA-bd_sf"/>
</dbReference>
<evidence type="ECO:0000256" key="3">
    <source>
        <dbReference type="ARBA" id="ARBA00023125"/>
    </source>
</evidence>
<evidence type="ECO:0000259" key="5">
    <source>
        <dbReference type="PROSITE" id="PS50931"/>
    </source>
</evidence>
<dbReference type="Gene3D" id="1.10.10.10">
    <property type="entry name" value="Winged helix-like DNA-binding domain superfamily/Winged helix DNA-binding domain"/>
    <property type="match status" value="1"/>
</dbReference>
<evidence type="ECO:0000313" key="6">
    <source>
        <dbReference type="EMBL" id="ASJ24410.1"/>
    </source>
</evidence>
<dbReference type="Gene3D" id="3.40.190.10">
    <property type="entry name" value="Periplasmic binding protein-like II"/>
    <property type="match status" value="2"/>
</dbReference>
<dbReference type="PANTHER" id="PTHR30126">
    <property type="entry name" value="HTH-TYPE TRANSCRIPTIONAL REGULATOR"/>
    <property type="match status" value="1"/>
</dbReference>
<dbReference type="InterPro" id="IPR005119">
    <property type="entry name" value="LysR_subst-bd"/>
</dbReference>
<accession>A0A248LHZ6</accession>
<dbReference type="EMBL" id="JAJAXM010000001">
    <property type="protein sequence ID" value="MCG9024315.1"/>
    <property type="molecule type" value="Genomic_DNA"/>
</dbReference>
<protein>
    <submittedName>
        <fullName evidence="6">LysR family transcriptional regulator</fullName>
    </submittedName>
</protein>
<dbReference type="EMBL" id="CP022115">
    <property type="protein sequence ID" value="ASJ24410.1"/>
    <property type="molecule type" value="Genomic_DNA"/>
</dbReference>
<sequence>MIIQTEALRVVETVARYRSFSAAAERLHKVPSAISYTVRKLEETIGTQLFLREGKQVELTAEGRYFLEHARDILRDLETLQADITQLHGGVEQQFRVGLNNLLNPAPLAGLAADLHQRFTACRQSYRTEVYNGVWDALIDRRIDLAIGAPNVLPQGADLSYLPMGEVHWDFVISPQHPLARSHSPLDSRELAAFPAISVMDTAMGLSKKEAWLVKGQKVIYAPDTAAKLQFLIAGVGIGFMPRHLCAYAVRKGQLLQRPVVDPKPPTPIMAAWQTRNQGKVLAYAISRLEDPDFCRHWLQETC</sequence>
<dbReference type="OrthoDB" id="5293066at2"/>
<keyword evidence="3" id="KW-0238">DNA-binding</keyword>
<feature type="domain" description="HTH lysR-type" evidence="5">
    <location>
        <begin position="3"/>
        <end position="60"/>
    </location>
</feature>
<dbReference type="SUPFAM" id="SSF46785">
    <property type="entry name" value="Winged helix' DNA-binding domain"/>
    <property type="match status" value="1"/>
</dbReference>
<dbReference type="FunFam" id="1.10.10.10:FF:000001">
    <property type="entry name" value="LysR family transcriptional regulator"/>
    <property type="match status" value="1"/>
</dbReference>
<dbReference type="Proteomes" id="UP001200247">
    <property type="component" value="Unassembled WGS sequence"/>
</dbReference>
<proteinExistence type="inferred from homology"/>
<evidence type="ECO:0000256" key="2">
    <source>
        <dbReference type="ARBA" id="ARBA00023015"/>
    </source>
</evidence>
<dbReference type="PANTHER" id="PTHR30126:SF18">
    <property type="entry name" value="LYSR FAMILY TRANSCRIPTIONAL REGULATOR"/>
    <property type="match status" value="1"/>
</dbReference>
<evidence type="ECO:0000256" key="1">
    <source>
        <dbReference type="ARBA" id="ARBA00009437"/>
    </source>
</evidence>
<dbReference type="Proteomes" id="UP000197424">
    <property type="component" value="Chromosome"/>
</dbReference>
<gene>
    <name evidence="7" type="ORF">LH440_00070</name>
    <name evidence="6" type="ORF">LHGZ1_1579</name>
</gene>
<dbReference type="Pfam" id="PF03466">
    <property type="entry name" value="LysR_substrate"/>
    <property type="match status" value="1"/>
</dbReference>
<dbReference type="PROSITE" id="PS50931">
    <property type="entry name" value="HTH_LYSR"/>
    <property type="match status" value="1"/>
</dbReference>
<evidence type="ECO:0000313" key="9">
    <source>
        <dbReference type="Proteomes" id="UP001200247"/>
    </source>
</evidence>
<comment type="similarity">
    <text evidence="1">Belongs to the LysR transcriptional regulatory family.</text>
</comment>
<dbReference type="InterPro" id="IPR000847">
    <property type="entry name" value="LysR_HTH_N"/>
</dbReference>
<reference evidence="8" key="2">
    <citation type="submission" date="2017-06" db="EMBL/GenBank/DDBJ databases">
        <title>Whole genome sequence of Laribacter hongkongensis LHGZ1.</title>
        <authorList>
            <person name="Chen D."/>
            <person name="Wu H."/>
            <person name="Chen J."/>
        </authorList>
    </citation>
    <scope>NUCLEOTIDE SEQUENCE [LARGE SCALE GENOMIC DNA]</scope>
    <source>
        <strain evidence="8">LHGZ1</strain>
    </source>
</reference>
<dbReference type="OMA" id="IGAIRWV"/>
<dbReference type="Pfam" id="PF00126">
    <property type="entry name" value="HTH_1"/>
    <property type="match status" value="1"/>
</dbReference>
<keyword evidence="2" id="KW-0805">Transcription regulation</keyword>
<organism evidence="6 8">
    <name type="scientific">Laribacter hongkongensis</name>
    <dbReference type="NCBI Taxonomy" id="168471"/>
    <lineage>
        <taxon>Bacteria</taxon>
        <taxon>Pseudomonadati</taxon>
        <taxon>Pseudomonadota</taxon>
        <taxon>Betaproteobacteria</taxon>
        <taxon>Neisseriales</taxon>
        <taxon>Aquaspirillaceae</taxon>
        <taxon>Laribacter</taxon>
    </lineage>
</organism>
<dbReference type="InterPro" id="IPR036390">
    <property type="entry name" value="WH_DNA-bd_sf"/>
</dbReference>
<dbReference type="RefSeq" id="WP_012696783.1">
    <property type="nucleotide sequence ID" value="NZ_CP022115.1"/>
</dbReference>
<dbReference type="GO" id="GO:0003700">
    <property type="term" value="F:DNA-binding transcription factor activity"/>
    <property type="evidence" value="ECO:0007669"/>
    <property type="project" value="InterPro"/>
</dbReference>
<keyword evidence="4" id="KW-0804">Transcription</keyword>
<evidence type="ECO:0000313" key="8">
    <source>
        <dbReference type="Proteomes" id="UP000197424"/>
    </source>
</evidence>
<reference evidence="7 9" key="4">
    <citation type="submission" date="2021-10" db="EMBL/GenBank/DDBJ databases">
        <title>Whole-genome sequencing analysis of Laribacter hongkongensis: virulence gene profiles, carbohydrate-active enzyme prediction, and antimicrobial resistance characterization.</title>
        <authorList>
            <person name="Yuan P."/>
            <person name="Zhan Y."/>
            <person name="Chen D."/>
        </authorList>
    </citation>
    <scope>NUCLEOTIDE SEQUENCE [LARGE SCALE GENOMIC DNA]</scope>
    <source>
        <strain evidence="7 9">W67</strain>
    </source>
</reference>